<sequence>MIRIMLVESDKLLCKEYALEMARDEEFALVAVTGRQSDAINILTEQEVDAVIVNLELEEGDGIHLIIEMKRKLKKHPEIIVTTNYGSEHFLHSINKLDIDLVYKKNNELFSPKKIIEIIKLTAPTTADGESEYHNGRKVIYTEQEETEIQYVLAWGELIKSGFEPDRKGTKYLARAIGILLAVPNGTSIQITNDVYPQVAQVYQTSVSGVEKSIRNVIERVWSRPDKEISYLKNPEWRGSIQNKPSNTEYIQCVVRRLRNVLH</sequence>
<proteinExistence type="predicted"/>
<name>A0ABT2SH12_9FIRM</name>
<protein>
    <recommendedName>
        <fullName evidence="1">Stage 0 sporulation protein A homolog</fullName>
    </recommendedName>
</protein>
<evidence type="ECO:0000256" key="2">
    <source>
        <dbReference type="ARBA" id="ARBA00023125"/>
    </source>
</evidence>
<dbReference type="RefSeq" id="WP_262624297.1">
    <property type="nucleotide sequence ID" value="NZ_JAOQKI010000027.1"/>
</dbReference>
<dbReference type="EMBL" id="JAOQKI010000027">
    <property type="protein sequence ID" value="MCU6718165.1"/>
    <property type="molecule type" value="Genomic_DNA"/>
</dbReference>
<evidence type="ECO:0000256" key="3">
    <source>
        <dbReference type="ARBA" id="ARBA00024867"/>
    </source>
</evidence>
<dbReference type="Gene3D" id="3.40.50.2300">
    <property type="match status" value="1"/>
</dbReference>
<gene>
    <name evidence="6" type="ORF">OCV43_12995</name>
</gene>
<organism evidence="6 7">
    <name type="scientific">Roseburia amylophila</name>
    <dbReference type="NCBI Taxonomy" id="2981794"/>
    <lineage>
        <taxon>Bacteria</taxon>
        <taxon>Bacillati</taxon>
        <taxon>Bacillota</taxon>
        <taxon>Clostridia</taxon>
        <taxon>Lachnospirales</taxon>
        <taxon>Lachnospiraceae</taxon>
        <taxon>Roseburia</taxon>
    </lineage>
</organism>
<evidence type="ECO:0000313" key="7">
    <source>
        <dbReference type="Proteomes" id="UP001209666"/>
    </source>
</evidence>
<dbReference type="Pfam" id="PF08769">
    <property type="entry name" value="Spo0A_C"/>
    <property type="match status" value="1"/>
</dbReference>
<reference evidence="6 7" key="1">
    <citation type="journal article" date="2021" name="ISME Commun">
        <title>Automated analysis of genomic sequences facilitates high-throughput and comprehensive description of bacteria.</title>
        <authorList>
            <person name="Hitch T.C.A."/>
        </authorList>
    </citation>
    <scope>NUCLEOTIDE SEQUENCE [LARGE SCALE GENOMIC DNA]</scope>
    <source>
        <strain evidence="6 7">Sanger_19</strain>
    </source>
</reference>
<comment type="function">
    <text evidence="3">May play the central regulatory role in sporulation. It may be an element of the effector pathway responsible for the activation of sporulation genes in response to nutritional stress. Spo0A may act in concert with spo0H (a sigma factor) to control the expression of some genes that are critical to the sporulation process.</text>
</comment>
<dbReference type="InterPro" id="IPR001789">
    <property type="entry name" value="Sig_transdc_resp-reg_receiver"/>
</dbReference>
<dbReference type="Pfam" id="PF00072">
    <property type="entry name" value="Response_reg"/>
    <property type="match status" value="1"/>
</dbReference>
<comment type="caution">
    <text evidence="6">The sequence shown here is derived from an EMBL/GenBank/DDBJ whole genome shotgun (WGS) entry which is preliminary data.</text>
</comment>
<dbReference type="Gene3D" id="1.10.10.10">
    <property type="entry name" value="Winged helix-like DNA-binding domain superfamily/Winged helix DNA-binding domain"/>
    <property type="match status" value="1"/>
</dbReference>
<accession>A0ABT2SH12</accession>
<dbReference type="InterPro" id="IPR014879">
    <property type="entry name" value="Spo0A_C"/>
</dbReference>
<feature type="domain" description="Response regulatory" evidence="5">
    <location>
        <begin position="3"/>
        <end position="120"/>
    </location>
</feature>
<evidence type="ECO:0000256" key="1">
    <source>
        <dbReference type="ARBA" id="ARBA00018672"/>
    </source>
</evidence>
<dbReference type="InterPro" id="IPR036388">
    <property type="entry name" value="WH-like_DNA-bd_sf"/>
</dbReference>
<comment type="caution">
    <text evidence="4">Lacks conserved residue(s) required for the propagation of feature annotation.</text>
</comment>
<dbReference type="SUPFAM" id="SSF52172">
    <property type="entry name" value="CheY-like"/>
    <property type="match status" value="1"/>
</dbReference>
<evidence type="ECO:0000259" key="5">
    <source>
        <dbReference type="PROSITE" id="PS50110"/>
    </source>
</evidence>
<dbReference type="Proteomes" id="UP001209666">
    <property type="component" value="Unassembled WGS sequence"/>
</dbReference>
<keyword evidence="7" id="KW-1185">Reference proteome</keyword>
<dbReference type="SUPFAM" id="SSF46894">
    <property type="entry name" value="C-terminal effector domain of the bipartite response regulators"/>
    <property type="match status" value="1"/>
</dbReference>
<evidence type="ECO:0000313" key="6">
    <source>
        <dbReference type="EMBL" id="MCU6718165.1"/>
    </source>
</evidence>
<dbReference type="PROSITE" id="PS50110">
    <property type="entry name" value="RESPONSE_REGULATORY"/>
    <property type="match status" value="1"/>
</dbReference>
<evidence type="ECO:0000256" key="4">
    <source>
        <dbReference type="PROSITE-ProRule" id="PRU00169"/>
    </source>
</evidence>
<dbReference type="InterPro" id="IPR016032">
    <property type="entry name" value="Sig_transdc_resp-reg_C-effctor"/>
</dbReference>
<dbReference type="InterPro" id="IPR011006">
    <property type="entry name" value="CheY-like_superfamily"/>
</dbReference>
<keyword evidence="2" id="KW-0238">DNA-binding</keyword>